<feature type="region of interest" description="Disordered" evidence="1">
    <location>
        <begin position="145"/>
        <end position="178"/>
    </location>
</feature>
<gene>
    <name evidence="3" type="ORF">DPMN_074209</name>
</gene>
<keyword evidence="4" id="KW-1185">Reference proteome</keyword>
<dbReference type="PANTHER" id="PTHR14431">
    <property type="entry name" value="HCLS1-BINDING PROTEIN 3"/>
    <property type="match status" value="1"/>
</dbReference>
<dbReference type="EMBL" id="JAIWYP010000015">
    <property type="protein sequence ID" value="KAH3699253.1"/>
    <property type="molecule type" value="Genomic_DNA"/>
</dbReference>
<dbReference type="PROSITE" id="PS50195">
    <property type="entry name" value="PX"/>
    <property type="match status" value="1"/>
</dbReference>
<organism evidence="3 4">
    <name type="scientific">Dreissena polymorpha</name>
    <name type="common">Zebra mussel</name>
    <name type="synonym">Mytilus polymorpha</name>
    <dbReference type="NCBI Taxonomy" id="45954"/>
    <lineage>
        <taxon>Eukaryota</taxon>
        <taxon>Metazoa</taxon>
        <taxon>Spiralia</taxon>
        <taxon>Lophotrochozoa</taxon>
        <taxon>Mollusca</taxon>
        <taxon>Bivalvia</taxon>
        <taxon>Autobranchia</taxon>
        <taxon>Heteroconchia</taxon>
        <taxon>Euheterodonta</taxon>
        <taxon>Imparidentia</taxon>
        <taxon>Neoheterodontei</taxon>
        <taxon>Myida</taxon>
        <taxon>Dreissenoidea</taxon>
        <taxon>Dreissenidae</taxon>
        <taxon>Dreissena</taxon>
    </lineage>
</organism>
<dbReference type="PANTHER" id="PTHR14431:SF1">
    <property type="entry name" value="HCLS1-BINDING PROTEIN 3"/>
    <property type="match status" value="1"/>
</dbReference>
<feature type="compositionally biased region" description="Polar residues" evidence="1">
    <location>
        <begin position="341"/>
        <end position="361"/>
    </location>
</feature>
<feature type="region of interest" description="Disordered" evidence="1">
    <location>
        <begin position="273"/>
        <end position="414"/>
    </location>
</feature>
<dbReference type="OrthoDB" id="10254720at2759"/>
<dbReference type="SUPFAM" id="SSF64268">
    <property type="entry name" value="PX domain"/>
    <property type="match status" value="1"/>
</dbReference>
<dbReference type="InterPro" id="IPR039701">
    <property type="entry name" value="HS1BP3"/>
</dbReference>
<reference evidence="3" key="1">
    <citation type="journal article" date="2019" name="bioRxiv">
        <title>The Genome of the Zebra Mussel, Dreissena polymorpha: A Resource for Invasive Species Research.</title>
        <authorList>
            <person name="McCartney M.A."/>
            <person name="Auch B."/>
            <person name="Kono T."/>
            <person name="Mallez S."/>
            <person name="Zhang Y."/>
            <person name="Obille A."/>
            <person name="Becker A."/>
            <person name="Abrahante J.E."/>
            <person name="Garbe J."/>
            <person name="Badalamenti J.P."/>
            <person name="Herman A."/>
            <person name="Mangelson H."/>
            <person name="Liachko I."/>
            <person name="Sullivan S."/>
            <person name="Sone E.D."/>
            <person name="Koren S."/>
            <person name="Silverstein K.A.T."/>
            <person name="Beckman K.B."/>
            <person name="Gohl D.M."/>
        </authorList>
    </citation>
    <scope>NUCLEOTIDE SEQUENCE</scope>
    <source>
        <strain evidence="3">Duluth1</strain>
        <tissue evidence="3">Whole animal</tissue>
    </source>
</reference>
<name>A0A9D3YJ99_DREPO</name>
<evidence type="ECO:0000259" key="2">
    <source>
        <dbReference type="PROSITE" id="PS50195"/>
    </source>
</evidence>
<feature type="domain" description="PX" evidence="2">
    <location>
        <begin position="17"/>
        <end position="140"/>
    </location>
</feature>
<feature type="compositionally biased region" description="Acidic residues" evidence="1">
    <location>
        <begin position="164"/>
        <end position="174"/>
    </location>
</feature>
<protein>
    <recommendedName>
        <fullName evidence="2">PX domain-containing protein</fullName>
    </recommendedName>
</protein>
<evidence type="ECO:0000256" key="1">
    <source>
        <dbReference type="SAM" id="MobiDB-lite"/>
    </source>
</evidence>
<evidence type="ECO:0000313" key="3">
    <source>
        <dbReference type="EMBL" id="KAH3699253.1"/>
    </source>
</evidence>
<proteinExistence type="predicted"/>
<dbReference type="InterPro" id="IPR036871">
    <property type="entry name" value="PX_dom_sf"/>
</dbReference>
<dbReference type="Gene3D" id="3.30.1520.10">
    <property type="entry name" value="Phox-like domain"/>
    <property type="match status" value="1"/>
</dbReference>
<feature type="compositionally biased region" description="Basic and acidic residues" evidence="1">
    <location>
        <begin position="293"/>
        <end position="302"/>
    </location>
</feature>
<dbReference type="SMART" id="SM00312">
    <property type="entry name" value="PX"/>
    <property type="match status" value="1"/>
</dbReference>
<sequence length="442" mass="48575">MSSAATATVRSVRNTDTGIDLSVTSYTETKAMVGSNYLYQMMVVTNLPCFKSPKQKDTDNVQFTVMKKIQDFEELHTKLNTKFSGTVLPTLPKKVLKMNDSVAKERRNNLDHFVKFLACTPKICSDPMVLAFLGASSSRIKTLTVSDREVEGGETTGDTTNVLGEEETNDEAPDLFDTGTGTGDVWEEEEEEEEENLFGTKELSFKTNVSTKIFEDLDLEGALHEGEHEELFVTGAKSEGAVTMVSHAEDQGEAADLFGSDDDNDIDEIMNMKLTSDDKTDEAEAETTPYPDTVEHSHEHNPELLASREAVDSTEVPLKPKPALKQKPSIPAKRTGKDQSSETIITTTENLSTKTDQSNLKPQMKPKPAIGQKPVTSKKPDLAEKPGLPQKPALKPKPSKSESEPVPDNTQDTVAIETLTEDSIMKYIEANANTDDDLDLFS</sequence>
<evidence type="ECO:0000313" key="4">
    <source>
        <dbReference type="Proteomes" id="UP000828390"/>
    </source>
</evidence>
<dbReference type="Proteomes" id="UP000828390">
    <property type="component" value="Unassembled WGS sequence"/>
</dbReference>
<dbReference type="GO" id="GO:0035091">
    <property type="term" value="F:phosphatidylinositol binding"/>
    <property type="evidence" value="ECO:0007669"/>
    <property type="project" value="InterPro"/>
</dbReference>
<dbReference type="Pfam" id="PF00787">
    <property type="entry name" value="PX"/>
    <property type="match status" value="1"/>
</dbReference>
<dbReference type="InterPro" id="IPR001683">
    <property type="entry name" value="PX_dom"/>
</dbReference>
<comment type="caution">
    <text evidence="3">The sequence shown here is derived from an EMBL/GenBank/DDBJ whole genome shotgun (WGS) entry which is preliminary data.</text>
</comment>
<accession>A0A9D3YJ99</accession>
<reference evidence="3" key="2">
    <citation type="submission" date="2020-11" db="EMBL/GenBank/DDBJ databases">
        <authorList>
            <person name="McCartney M.A."/>
            <person name="Auch B."/>
            <person name="Kono T."/>
            <person name="Mallez S."/>
            <person name="Becker A."/>
            <person name="Gohl D.M."/>
            <person name="Silverstein K.A.T."/>
            <person name="Koren S."/>
            <person name="Bechman K.B."/>
            <person name="Herman A."/>
            <person name="Abrahante J.E."/>
            <person name="Garbe J."/>
        </authorList>
    </citation>
    <scope>NUCLEOTIDE SEQUENCE</scope>
    <source>
        <strain evidence="3">Duluth1</strain>
        <tissue evidence="3">Whole animal</tissue>
    </source>
</reference>
<dbReference type="AlphaFoldDB" id="A0A9D3YJ99"/>